<dbReference type="CDD" id="cd06583">
    <property type="entry name" value="PGRP"/>
    <property type="match status" value="1"/>
</dbReference>
<dbReference type="SMART" id="SM00701">
    <property type="entry name" value="PGRP"/>
    <property type="match status" value="1"/>
</dbReference>
<dbReference type="InterPro" id="IPR002502">
    <property type="entry name" value="Amidase_domain"/>
</dbReference>
<dbReference type="Gene3D" id="3.40.80.10">
    <property type="entry name" value="Peptidoglycan recognition protein-like"/>
    <property type="match status" value="1"/>
</dbReference>
<dbReference type="InterPro" id="IPR015510">
    <property type="entry name" value="PGRP"/>
</dbReference>
<evidence type="ECO:0000259" key="2">
    <source>
        <dbReference type="SMART" id="SM00701"/>
    </source>
</evidence>
<dbReference type="InterPro" id="IPR036505">
    <property type="entry name" value="Amidase/PGRP_sf"/>
</dbReference>
<dbReference type="AlphaFoldDB" id="A0A6C1TW11"/>
<dbReference type="GO" id="GO:0008270">
    <property type="term" value="F:zinc ion binding"/>
    <property type="evidence" value="ECO:0007669"/>
    <property type="project" value="InterPro"/>
</dbReference>
<name>A0A6C1TW11_9CORY</name>
<proteinExistence type="inferred from homology"/>
<comment type="caution">
    <text evidence="3">The sequence shown here is derived from an EMBL/GenBank/DDBJ whole genome shotgun (WGS) entry which is preliminary data.</text>
</comment>
<dbReference type="EMBL" id="RXIR01000017">
    <property type="protein sequence ID" value="TVS27815.1"/>
    <property type="molecule type" value="Genomic_DNA"/>
</dbReference>
<dbReference type="Proteomes" id="UP000336646">
    <property type="component" value="Unassembled WGS sequence"/>
</dbReference>
<dbReference type="InterPro" id="IPR006619">
    <property type="entry name" value="PGRP_domain_met/bac"/>
</dbReference>
<evidence type="ECO:0000313" key="4">
    <source>
        <dbReference type="Proteomes" id="UP000336646"/>
    </source>
</evidence>
<reference evidence="3 4" key="1">
    <citation type="submission" date="2018-12" db="EMBL/GenBank/DDBJ databases">
        <title>Corynebacterium sanguinis sp. nov., a clinically-associated and environmental corynebacterium.</title>
        <authorList>
            <person name="Gonzales-Siles L."/>
            <person name="Jaen-Luchoro D."/>
            <person name="Cardew S."/>
            <person name="Inganas E."/>
            <person name="Ohlen M."/>
            <person name="Jensie-Markopolous S."/>
            <person name="Pinyeiro-Iglesias B."/>
            <person name="Molin K."/>
            <person name="Skovbjerg S."/>
            <person name="Svensson-Stadler L."/>
            <person name="Funke G."/>
            <person name="Moore E.R.B."/>
        </authorList>
    </citation>
    <scope>NUCLEOTIDE SEQUENCE [LARGE SCALE GENOMIC DNA]</scope>
    <source>
        <strain evidence="3 4">58734</strain>
    </source>
</reference>
<dbReference type="PANTHER" id="PTHR11022">
    <property type="entry name" value="PEPTIDOGLYCAN RECOGNITION PROTEIN"/>
    <property type="match status" value="1"/>
</dbReference>
<evidence type="ECO:0000256" key="1">
    <source>
        <dbReference type="ARBA" id="ARBA00007553"/>
    </source>
</evidence>
<protein>
    <recommendedName>
        <fullName evidence="2">Peptidoglycan recognition protein family domain-containing protein</fullName>
    </recommendedName>
</protein>
<evidence type="ECO:0000313" key="3">
    <source>
        <dbReference type="EMBL" id="TVS27815.1"/>
    </source>
</evidence>
<gene>
    <name evidence="3" type="ORF">EKI59_08170</name>
</gene>
<dbReference type="SUPFAM" id="SSF55846">
    <property type="entry name" value="N-acetylmuramoyl-L-alanine amidase-like"/>
    <property type="match status" value="1"/>
</dbReference>
<dbReference type="GO" id="GO:0008745">
    <property type="term" value="F:N-acetylmuramoyl-L-alanine amidase activity"/>
    <property type="evidence" value="ECO:0007669"/>
    <property type="project" value="InterPro"/>
</dbReference>
<sequence length="634" mass="66219">MINFIPIRNRSLTVQQRRRLTRPAPGKNPVLAALTTLTTLALVAAAAFGGSNIVNVQSLGPGGGVSVNLASESLAAGDNVAVDDAAVMTQGGEQVEHRVVKEFTREKPFTVVGLTWEDERDIVAYVRAQRADGTWSEWYQMDTAANAAGDTTSGTKHGTDPIYVEPTTRIQVSTANVDLLEDGRTESEAATTANEIEAVFVDGGEGTVDGDIAPVAESYAAGMPKVVSRAAWGAQGSRQNPYYTEPTKAITVHHTAGSNNYTAAQAPGIVRSIQAYHQGQGWGDIGYNALVDKYGNIYEGRAGGLDRGPMGAHVGSFNSNTWGISMLGNYETAQPSAAGVKAMGDIIGWKSAQSKINPLGSTQLTASGNFTGSKYAAGQTATFPTINAHRDFHYNACPGQYLYAQMGAIRTAAAAKATQITSGQVVAPSSPSAKSETTTGANNVTTTVTNRVNGALSNISLSKLAEGDPTAIATAAGTVAGVVILYMLQSGTLSDGVEKVADVELVPGLTLSALTPQIGKILQFVGGDQAADTWKQFEPILGTLQGAATGIGGNNFAFYSNGIAVQNNQGDIYTLVGELADAWLQQGLDAGLLGLPTSQQYNPVEDEVKVDFEGGSISFNPTTREVNIDVSSLR</sequence>
<dbReference type="PANTHER" id="PTHR11022:SF41">
    <property type="entry name" value="PEPTIDOGLYCAN-RECOGNITION PROTEIN LC-RELATED"/>
    <property type="match status" value="1"/>
</dbReference>
<dbReference type="Pfam" id="PF01510">
    <property type="entry name" value="Amidase_2"/>
    <property type="match status" value="1"/>
</dbReference>
<organism evidence="3 4">
    <name type="scientific">Corynebacterium sanguinis</name>
    <dbReference type="NCBI Taxonomy" id="2594913"/>
    <lineage>
        <taxon>Bacteria</taxon>
        <taxon>Bacillati</taxon>
        <taxon>Actinomycetota</taxon>
        <taxon>Actinomycetes</taxon>
        <taxon>Mycobacteriales</taxon>
        <taxon>Corynebacteriaceae</taxon>
        <taxon>Corynebacterium</taxon>
    </lineage>
</organism>
<comment type="similarity">
    <text evidence="1">Belongs to the N-acetylmuramoyl-L-alanine amidase 2 family.</text>
</comment>
<accession>A0A6C1TW11</accession>
<feature type="domain" description="Peptidoglycan recognition protein family" evidence="2">
    <location>
        <begin position="224"/>
        <end position="369"/>
    </location>
</feature>
<dbReference type="GO" id="GO:0009253">
    <property type="term" value="P:peptidoglycan catabolic process"/>
    <property type="evidence" value="ECO:0007669"/>
    <property type="project" value="InterPro"/>
</dbReference>
<dbReference type="OrthoDB" id="514320at2"/>